<dbReference type="PATRIC" id="fig|367190.3.peg.2198"/>
<dbReference type="RefSeq" id="WP_025382532.1">
    <property type="nucleotide sequence ID" value="NZ_CABIHS010000134.1"/>
</dbReference>
<proteinExistence type="inferred from homology"/>
<evidence type="ECO:0000313" key="11">
    <source>
        <dbReference type="Proteomes" id="UP000019439"/>
    </source>
</evidence>
<comment type="similarity">
    <text evidence="2 6">Belongs to the FKBP-type PPIase family.</text>
</comment>
<accession>A0A0T9NPB5</accession>
<evidence type="ECO:0000256" key="6">
    <source>
        <dbReference type="RuleBase" id="RU003915"/>
    </source>
</evidence>
<keyword evidence="4 5" id="KW-0413">Isomerase</keyword>
<evidence type="ECO:0000256" key="3">
    <source>
        <dbReference type="ARBA" id="ARBA00023110"/>
    </source>
</evidence>
<evidence type="ECO:0000259" key="8">
    <source>
        <dbReference type="PROSITE" id="PS50059"/>
    </source>
</evidence>
<gene>
    <name evidence="10" type="primary">fkpB</name>
    <name evidence="9" type="ORF">BF17_11375</name>
    <name evidence="10" type="ORF">ERS008667_00059</name>
</gene>
<evidence type="ECO:0000256" key="5">
    <source>
        <dbReference type="PROSITE-ProRule" id="PRU00277"/>
    </source>
</evidence>
<reference evidence="9 11" key="1">
    <citation type="journal article" date="2014" name="Genome Announc.">
        <title>Genome Sequence of Yersinia similis Y228T, a Member of the Yersinia pseudotuberculosis Complex.</title>
        <authorList>
            <person name="Sprague L.D."/>
            <person name="Neubauer H."/>
        </authorList>
    </citation>
    <scope>NUCLEOTIDE SEQUENCE [LARGE SCALE GENOMIC DNA]</scope>
    <source>
        <strain evidence="9 11">228</strain>
    </source>
</reference>
<evidence type="ECO:0000256" key="4">
    <source>
        <dbReference type="ARBA" id="ARBA00023235"/>
    </source>
</evidence>
<organism evidence="10 12">
    <name type="scientific">Yersinia similis</name>
    <dbReference type="NCBI Taxonomy" id="367190"/>
    <lineage>
        <taxon>Bacteria</taxon>
        <taxon>Pseudomonadati</taxon>
        <taxon>Pseudomonadota</taxon>
        <taxon>Gammaproteobacteria</taxon>
        <taxon>Enterobacterales</taxon>
        <taxon>Yersiniaceae</taxon>
        <taxon>Yersinia</taxon>
    </lineage>
</organism>
<protein>
    <recommendedName>
        <fullName evidence="6">Peptidyl-prolyl cis-trans isomerase</fullName>
        <ecNumber evidence="6">5.2.1.8</ecNumber>
    </recommendedName>
</protein>
<keyword evidence="11" id="KW-1185">Reference proteome</keyword>
<dbReference type="KEGG" id="ysi:BF17_11375"/>
<dbReference type="NCBIfam" id="NF011676">
    <property type="entry name" value="PRK15095.1"/>
    <property type="match status" value="1"/>
</dbReference>
<evidence type="ECO:0000256" key="1">
    <source>
        <dbReference type="ARBA" id="ARBA00000971"/>
    </source>
</evidence>
<dbReference type="GO" id="GO:0003755">
    <property type="term" value="F:peptidyl-prolyl cis-trans isomerase activity"/>
    <property type="evidence" value="ECO:0007669"/>
    <property type="project" value="UniProtKB-UniRule"/>
</dbReference>
<sequence>MSDMSESVQDTESVQHTGTVKTTESVQNNSAVLVHFTLKLEDGSTAESTHTHGKPALFRLGDNSLSDALEQQLLGLTVGDKHAFTLRPEDAFGVENPDLIQYFTPRDFSETGVPDAGTIMLFSSRDGSEMPGVVREVAEESITVDFNHPLAGHSVSFELEILEIDPQQEVVYADIAG</sequence>
<dbReference type="SUPFAM" id="SSF54534">
    <property type="entry name" value="FKBP-like"/>
    <property type="match status" value="1"/>
</dbReference>
<reference evidence="10 12" key="2">
    <citation type="submission" date="2015-03" db="EMBL/GenBank/DDBJ databases">
        <authorList>
            <person name="Murphy D."/>
        </authorList>
    </citation>
    <scope>NUCLEOTIDE SEQUENCE [LARGE SCALE GENOMIC DNA]</scope>
    <source>
        <strain evidence="10 12">Y233</strain>
    </source>
</reference>
<feature type="domain" description="PPIase FKBP-type" evidence="8">
    <location>
        <begin position="29"/>
        <end position="121"/>
    </location>
</feature>
<dbReference type="Proteomes" id="UP000019439">
    <property type="component" value="Chromosome"/>
</dbReference>
<dbReference type="EC" id="5.2.1.8" evidence="6"/>
<evidence type="ECO:0000313" key="12">
    <source>
        <dbReference type="Proteomes" id="UP000038204"/>
    </source>
</evidence>
<dbReference type="EMBL" id="CP007230">
    <property type="protein sequence ID" value="AHK19834.1"/>
    <property type="molecule type" value="Genomic_DNA"/>
</dbReference>
<dbReference type="InterPro" id="IPR001179">
    <property type="entry name" value="PPIase_FKBP_dom"/>
</dbReference>
<dbReference type="EMBL" id="CQBK01000001">
    <property type="protein sequence ID" value="CNH23113.1"/>
    <property type="molecule type" value="Genomic_DNA"/>
</dbReference>
<dbReference type="InterPro" id="IPR048261">
    <property type="entry name" value="SlpA/SlyD-like_ins_sf"/>
</dbReference>
<name>A0A0T9NPB5_9GAMM</name>
<dbReference type="InterPro" id="IPR046357">
    <property type="entry name" value="PPIase_dom_sf"/>
</dbReference>
<evidence type="ECO:0000256" key="7">
    <source>
        <dbReference type="SAM" id="MobiDB-lite"/>
    </source>
</evidence>
<dbReference type="PANTHER" id="PTHR47861">
    <property type="entry name" value="FKBP-TYPE PEPTIDYL-PROLYL CIS-TRANS ISOMERASE SLYD"/>
    <property type="match status" value="1"/>
</dbReference>
<evidence type="ECO:0000313" key="9">
    <source>
        <dbReference type="EMBL" id="AHK19834.1"/>
    </source>
</evidence>
<dbReference type="Pfam" id="PF00254">
    <property type="entry name" value="FKBP_C"/>
    <property type="match status" value="1"/>
</dbReference>
<dbReference type="PROSITE" id="PS50059">
    <property type="entry name" value="FKBP_PPIASE"/>
    <property type="match status" value="1"/>
</dbReference>
<evidence type="ECO:0000256" key="2">
    <source>
        <dbReference type="ARBA" id="ARBA00006577"/>
    </source>
</evidence>
<keyword evidence="3 5" id="KW-0697">Rotamase</keyword>
<feature type="region of interest" description="Disordered" evidence="7">
    <location>
        <begin position="1"/>
        <end position="23"/>
    </location>
</feature>
<dbReference type="PANTHER" id="PTHR47861:SF4">
    <property type="entry name" value="FKBP-TYPE 16 KDA PEPTIDYL-PROLYL CIS-TRANS ISOMERASE"/>
    <property type="match status" value="1"/>
</dbReference>
<dbReference type="GeneID" id="96664120"/>
<dbReference type="Gene3D" id="2.40.10.330">
    <property type="match status" value="1"/>
</dbReference>
<dbReference type="Gene3D" id="3.10.50.40">
    <property type="match status" value="1"/>
</dbReference>
<dbReference type="AlphaFoldDB" id="A0A0T9NPB5"/>
<comment type="catalytic activity">
    <reaction evidence="1 5 6">
        <text>[protein]-peptidylproline (omega=180) = [protein]-peptidylproline (omega=0)</text>
        <dbReference type="Rhea" id="RHEA:16237"/>
        <dbReference type="Rhea" id="RHEA-COMP:10747"/>
        <dbReference type="Rhea" id="RHEA-COMP:10748"/>
        <dbReference type="ChEBI" id="CHEBI:83833"/>
        <dbReference type="ChEBI" id="CHEBI:83834"/>
        <dbReference type="EC" id="5.2.1.8"/>
    </reaction>
</comment>
<dbReference type="Proteomes" id="UP000038204">
    <property type="component" value="Unassembled WGS sequence"/>
</dbReference>
<evidence type="ECO:0000313" key="10">
    <source>
        <dbReference type="EMBL" id="CNH23113.1"/>
    </source>
</evidence>